<dbReference type="InterPro" id="IPR003615">
    <property type="entry name" value="HNH_nuc"/>
</dbReference>
<dbReference type="InterPro" id="IPR003870">
    <property type="entry name" value="DUF222"/>
</dbReference>
<protein>
    <recommendedName>
        <fullName evidence="2">HNH nuclease domain-containing protein</fullName>
    </recommendedName>
</protein>
<gene>
    <name evidence="3" type="ORF">PSET11_01501</name>
</gene>
<dbReference type="AlphaFoldDB" id="A0A3P5X136"/>
<feature type="compositionally biased region" description="Basic and acidic residues" evidence="1">
    <location>
        <begin position="479"/>
        <end position="488"/>
    </location>
</feature>
<accession>A0A3P5X136</accession>
<proteinExistence type="predicted"/>
<dbReference type="Gene3D" id="1.10.30.50">
    <property type="match status" value="1"/>
</dbReference>
<dbReference type="EMBL" id="UXAU01000020">
    <property type="protein sequence ID" value="VDC25010.1"/>
    <property type="molecule type" value="Genomic_DNA"/>
</dbReference>
<dbReference type="SMART" id="SM00507">
    <property type="entry name" value="HNHc"/>
    <property type="match status" value="1"/>
</dbReference>
<keyword evidence="4" id="KW-1185">Reference proteome</keyword>
<dbReference type="OrthoDB" id="5197219at2"/>
<evidence type="ECO:0000259" key="2">
    <source>
        <dbReference type="SMART" id="SM00507"/>
    </source>
</evidence>
<reference evidence="3 4" key="1">
    <citation type="submission" date="2018-11" db="EMBL/GenBank/DDBJ databases">
        <authorList>
            <person name="Criscuolo A."/>
        </authorList>
    </citation>
    <scope>NUCLEOTIDE SEQUENCE [LARGE SCALE GENOMIC DNA]</scope>
    <source>
        <strain evidence="3">AT11b</strain>
    </source>
</reference>
<sequence length="488" mass="51479">MASKAASTALESRSDEAMDAALAVLYAGMTEPALGDGALGDGAPGDGHPGDGRCPDPLAAVADGCLDVLAAIARSEAKLAAAKAVAVATYAESVRAAAPPETPVQAREMAIAAEIGCVLAIGDRAGAVLLADSCTLARNLPRTLTALRAGTLSWRHAKVMIDETSTLTPAAAVLLEAHFLDPEDPHRAKGCPIGEMPAYRFRQKARIWRERHHPDSIEKRHSKGFDDRCLDLTSEPDGMARLSAYLSADAATAIWNRLTATARGLQGPAEARTLTQLRVDLFAAATLRTGSPAPAANPGGASAAGLADVPAPKADVLVTVPVFALLGLTDEPAMLDGYGPIPPSMARDLVAGGASSFYRVLTDPRDGAPLEIGRTNYRLTKPMRSWLRLRDGKCPFTGCSNHSLDNEADHILSWHQGGTTGITNLGSPCPKHHRLRHASAWKPTPATLTEPPGWIAPSGRTYPSEHQDWEAPQWPAPPLRERKAEPGN</sequence>
<dbReference type="RefSeq" id="WP_124091444.1">
    <property type="nucleotide sequence ID" value="NZ_CBCRYA010000004.1"/>
</dbReference>
<name>A0A3P5X136_9MICC</name>
<dbReference type="Proteomes" id="UP000280861">
    <property type="component" value="Unassembled WGS sequence"/>
</dbReference>
<evidence type="ECO:0000313" key="3">
    <source>
        <dbReference type="EMBL" id="VDC25010.1"/>
    </source>
</evidence>
<evidence type="ECO:0000313" key="4">
    <source>
        <dbReference type="Proteomes" id="UP000280861"/>
    </source>
</evidence>
<feature type="region of interest" description="Disordered" evidence="1">
    <location>
        <begin position="443"/>
        <end position="488"/>
    </location>
</feature>
<evidence type="ECO:0000256" key="1">
    <source>
        <dbReference type="SAM" id="MobiDB-lite"/>
    </source>
</evidence>
<dbReference type="CDD" id="cd00085">
    <property type="entry name" value="HNHc"/>
    <property type="match status" value="1"/>
</dbReference>
<feature type="domain" description="HNH nuclease" evidence="2">
    <location>
        <begin position="382"/>
        <end position="434"/>
    </location>
</feature>
<organism evidence="3 4">
    <name type="scientific">Arthrobacter ulcerisalmonis</name>
    <dbReference type="NCBI Taxonomy" id="2483813"/>
    <lineage>
        <taxon>Bacteria</taxon>
        <taxon>Bacillati</taxon>
        <taxon>Actinomycetota</taxon>
        <taxon>Actinomycetes</taxon>
        <taxon>Micrococcales</taxon>
        <taxon>Micrococcaceae</taxon>
        <taxon>Arthrobacter</taxon>
    </lineage>
</organism>
<dbReference type="Pfam" id="PF02720">
    <property type="entry name" value="DUF222"/>
    <property type="match status" value="1"/>
</dbReference>